<dbReference type="SUPFAM" id="SSF51351">
    <property type="entry name" value="Triosephosphate isomerase (TIM)"/>
    <property type="match status" value="1"/>
</dbReference>
<feature type="active site" description="Electrophile" evidence="9">
    <location>
        <position position="91"/>
    </location>
</feature>
<dbReference type="Proteomes" id="UP000426444">
    <property type="component" value="Chromosome"/>
</dbReference>
<feature type="binding site" evidence="9">
    <location>
        <begin position="5"/>
        <end position="7"/>
    </location>
    <ligand>
        <name>substrate</name>
    </ligand>
</feature>
<keyword evidence="12" id="KW-1185">Reference proteome</keyword>
<dbReference type="AlphaFoldDB" id="A0A6I6DCG3"/>
<dbReference type="InterPro" id="IPR013785">
    <property type="entry name" value="Aldolase_TIM"/>
</dbReference>
<evidence type="ECO:0000256" key="2">
    <source>
        <dbReference type="ARBA" id="ARBA00007422"/>
    </source>
</evidence>
<dbReference type="KEGG" id="salq:SYNTR_1761"/>
<dbReference type="EMBL" id="CP046457">
    <property type="protein sequence ID" value="QGU00355.1"/>
    <property type="molecule type" value="Genomic_DNA"/>
</dbReference>
<feature type="binding site" evidence="9">
    <location>
        <position position="208"/>
    </location>
    <ligand>
        <name>substrate</name>
    </ligand>
</feature>
<comment type="subcellular location">
    <subcellularLocation>
        <location evidence="9 10">Cytoplasm</location>
    </subcellularLocation>
</comment>
<evidence type="ECO:0000313" key="12">
    <source>
        <dbReference type="Proteomes" id="UP000426444"/>
    </source>
</evidence>
<dbReference type="InterPro" id="IPR020861">
    <property type="entry name" value="Triosephosphate_isomerase_AS"/>
</dbReference>
<evidence type="ECO:0000256" key="9">
    <source>
        <dbReference type="HAMAP-Rule" id="MF_00147"/>
    </source>
</evidence>
<keyword evidence="8 9" id="KW-0413">Isomerase</keyword>
<organism evidence="11 12">
    <name type="scientific">Candidatus Syntrophocurvum alkaliphilum</name>
    <dbReference type="NCBI Taxonomy" id="2293317"/>
    <lineage>
        <taxon>Bacteria</taxon>
        <taxon>Bacillati</taxon>
        <taxon>Bacillota</taxon>
        <taxon>Clostridia</taxon>
        <taxon>Eubacteriales</taxon>
        <taxon>Syntrophomonadaceae</taxon>
        <taxon>Candidatus Syntrophocurvum</taxon>
    </lineage>
</organism>
<evidence type="ECO:0000313" key="11">
    <source>
        <dbReference type="EMBL" id="QGU00355.1"/>
    </source>
</evidence>
<dbReference type="GO" id="GO:0006096">
    <property type="term" value="P:glycolytic process"/>
    <property type="evidence" value="ECO:0007669"/>
    <property type="project" value="UniProtKB-UniRule"/>
</dbReference>
<dbReference type="GO" id="GO:0046166">
    <property type="term" value="P:glyceraldehyde-3-phosphate biosynthetic process"/>
    <property type="evidence" value="ECO:0007669"/>
    <property type="project" value="TreeGrafter"/>
</dbReference>
<evidence type="ECO:0000256" key="1">
    <source>
        <dbReference type="ARBA" id="ARBA00004680"/>
    </source>
</evidence>
<accession>A0A6I6DCG3</accession>
<dbReference type="PANTHER" id="PTHR21139:SF42">
    <property type="entry name" value="TRIOSEPHOSPHATE ISOMERASE"/>
    <property type="match status" value="1"/>
</dbReference>
<name>A0A6I6DCG3_9FIRM</name>
<evidence type="ECO:0000256" key="5">
    <source>
        <dbReference type="ARBA" id="ARBA00022432"/>
    </source>
</evidence>
<dbReference type="UniPathway" id="UPA00109">
    <property type="reaction ID" value="UER00189"/>
</dbReference>
<dbReference type="InterPro" id="IPR000652">
    <property type="entry name" value="Triosephosphate_isomerase"/>
</dbReference>
<evidence type="ECO:0000256" key="4">
    <source>
        <dbReference type="ARBA" id="ARBA00019397"/>
    </source>
</evidence>
<comment type="pathway">
    <text evidence="1 9 10">Carbohydrate degradation; glycolysis; D-glyceraldehyde 3-phosphate from glycerone phosphate: step 1/1.</text>
</comment>
<dbReference type="UniPathway" id="UPA00138"/>
<evidence type="ECO:0000256" key="6">
    <source>
        <dbReference type="ARBA" id="ARBA00022490"/>
    </source>
</evidence>
<feature type="binding site" evidence="9">
    <location>
        <begin position="229"/>
        <end position="230"/>
    </location>
    <ligand>
        <name>substrate</name>
    </ligand>
</feature>
<evidence type="ECO:0000256" key="7">
    <source>
        <dbReference type="ARBA" id="ARBA00023152"/>
    </source>
</evidence>
<dbReference type="InterPro" id="IPR022896">
    <property type="entry name" value="TrioseP_Isoase_bac/euk"/>
</dbReference>
<proteinExistence type="inferred from homology"/>
<keyword evidence="5 9" id="KW-0312">Gluconeogenesis</keyword>
<dbReference type="Gene3D" id="3.20.20.70">
    <property type="entry name" value="Aldolase class I"/>
    <property type="match status" value="1"/>
</dbReference>
<dbReference type="CDD" id="cd00311">
    <property type="entry name" value="TIM"/>
    <property type="match status" value="1"/>
</dbReference>
<keyword evidence="7 9" id="KW-0324">Glycolysis</keyword>
<dbReference type="PROSITE" id="PS51440">
    <property type="entry name" value="TIM_2"/>
    <property type="match status" value="1"/>
</dbReference>
<keyword evidence="6 9" id="KW-0963">Cytoplasm</keyword>
<comment type="subunit">
    <text evidence="9 10">Homodimer.</text>
</comment>
<evidence type="ECO:0000256" key="10">
    <source>
        <dbReference type="RuleBase" id="RU363013"/>
    </source>
</evidence>
<dbReference type="Pfam" id="PF00121">
    <property type="entry name" value="TIM"/>
    <property type="match status" value="1"/>
</dbReference>
<protein>
    <recommendedName>
        <fullName evidence="4 9">Triosephosphate isomerase</fullName>
        <shortName evidence="9">TIM</shortName>
        <shortName evidence="9">TPI</shortName>
        <ecNumber evidence="3 9">5.3.1.1</ecNumber>
    </recommendedName>
    <alternativeName>
        <fullName evidence="9">Triose-phosphate isomerase</fullName>
    </alternativeName>
</protein>
<comment type="catalytic activity">
    <reaction evidence="9 10">
        <text>D-glyceraldehyde 3-phosphate = dihydroxyacetone phosphate</text>
        <dbReference type="Rhea" id="RHEA:18585"/>
        <dbReference type="ChEBI" id="CHEBI:57642"/>
        <dbReference type="ChEBI" id="CHEBI:59776"/>
        <dbReference type="EC" id="5.3.1.1"/>
    </reaction>
</comment>
<dbReference type="EC" id="5.3.1.1" evidence="3 9"/>
<dbReference type="FunFam" id="3.20.20.70:FF:000016">
    <property type="entry name" value="Triosephosphate isomerase"/>
    <property type="match status" value="1"/>
</dbReference>
<dbReference type="GO" id="GO:0004807">
    <property type="term" value="F:triose-phosphate isomerase activity"/>
    <property type="evidence" value="ECO:0007669"/>
    <property type="project" value="UniProtKB-UniRule"/>
</dbReference>
<reference evidence="12" key="1">
    <citation type="journal article" date="2019" name="Microbiology">
        <title>Complete Genome Sequence of an Uncultured Bacterium of the Candidate Phylum Bipolaricaulota.</title>
        <authorList>
            <person name="Kadnikov V.V."/>
            <person name="Mardanov A.V."/>
            <person name="Beletsky A.V."/>
            <person name="Frank Y.A."/>
            <person name="Karnachuk O.V."/>
            <person name="Ravin N.V."/>
        </authorList>
    </citation>
    <scope>NUCLEOTIDE SEQUENCE [LARGE SCALE GENOMIC DNA]</scope>
</reference>
<evidence type="ECO:0000256" key="3">
    <source>
        <dbReference type="ARBA" id="ARBA00011940"/>
    </source>
</evidence>
<dbReference type="NCBIfam" id="TIGR00419">
    <property type="entry name" value="tim"/>
    <property type="match status" value="1"/>
</dbReference>
<feature type="active site" description="Proton acceptor" evidence="9">
    <location>
        <position position="162"/>
    </location>
</feature>
<comment type="pathway">
    <text evidence="9 10">Carbohydrate biosynthesis; gluconeogenesis.</text>
</comment>
<dbReference type="InterPro" id="IPR035990">
    <property type="entry name" value="TIM_sf"/>
</dbReference>
<dbReference type="GO" id="GO:0006094">
    <property type="term" value="P:gluconeogenesis"/>
    <property type="evidence" value="ECO:0007669"/>
    <property type="project" value="UniProtKB-UniRule"/>
</dbReference>
<dbReference type="GO" id="GO:0005829">
    <property type="term" value="C:cytosol"/>
    <property type="evidence" value="ECO:0007669"/>
    <property type="project" value="TreeGrafter"/>
</dbReference>
<dbReference type="HAMAP" id="MF_00147_B">
    <property type="entry name" value="TIM_B"/>
    <property type="match status" value="1"/>
</dbReference>
<dbReference type="PANTHER" id="PTHR21139">
    <property type="entry name" value="TRIOSEPHOSPHATE ISOMERASE"/>
    <property type="match status" value="1"/>
</dbReference>
<gene>
    <name evidence="9" type="primary">tpiA</name>
    <name evidence="11" type="ORF">SYNTR_1761</name>
</gene>
<feature type="binding site" evidence="9">
    <location>
        <position position="168"/>
    </location>
    <ligand>
        <name>substrate</name>
    </ligand>
</feature>
<evidence type="ECO:0000256" key="8">
    <source>
        <dbReference type="ARBA" id="ARBA00023235"/>
    </source>
</evidence>
<dbReference type="PROSITE" id="PS00171">
    <property type="entry name" value="TIM_1"/>
    <property type="match status" value="1"/>
</dbReference>
<sequence length="248" mass="27583">MLAGNWKMHKTIAEGKQFINEFLPLVTNETTKDIVLCPTFTSLHVLSNELKGTNVELGAQNVFWEEKGAYTGEISPVMLKDVGCNWVIIGHSERRTVLAENDLTINRKLKAALDTELIPIFCVGETLQERENNRALEVVKEQLTNGLKDLDIKQNGIVIAYEPVWAIGTGINASCTDAQEMIGYIREYLGKIFNEDFAKTIRILYGGSVKPENIAEFMNKEDIDGALVGGASLTPDTFADIVRFDKNV</sequence>
<comment type="similarity">
    <text evidence="2 9 10">Belongs to the triosephosphate isomerase family.</text>
</comment>
<dbReference type="GO" id="GO:0019563">
    <property type="term" value="P:glycerol catabolic process"/>
    <property type="evidence" value="ECO:0007669"/>
    <property type="project" value="TreeGrafter"/>
</dbReference>
<comment type="function">
    <text evidence="9">Involved in the gluconeogenesis. Catalyzes stereospecifically the conversion of dihydroxyacetone phosphate (DHAP) to D-glyceraldehyde-3-phosphate (G3P).</text>
</comment>